<sequence length="311" mass="34761">MASPVPQPDRIDVISPGSAAKPVFKRLTSPITPATTAGVTGLVFPLSPADSSPNEPLPSPRQRPLRRMSRIDSSSSTSKPHPVEISSVPPQLEDGAALDDLWNTLRLEKELKMNKERPKVKSLEDYRPATIAEYKQASISQSPSPRPASRSKISDLPTAARESPSPPSAPSARTPERRSLLDDVLSNDRASQTPYPISGKIPKKKKSITIFRTSPEKNYVVAIFDLRGVDRDDIRVTFRRDHIMVSWEKWEVENWEEEDCICRRTVERVYHRVIPLAEGIKFRDIYGTMKGEDLLLRYPLVGINGSRSGES</sequence>
<feature type="region of interest" description="Disordered" evidence="1">
    <location>
        <begin position="33"/>
        <end position="96"/>
    </location>
</feature>
<name>A0AAD7J657_9AGAR</name>
<dbReference type="CDD" id="cd06464">
    <property type="entry name" value="ACD_sHsps-like"/>
    <property type="match status" value="1"/>
</dbReference>
<evidence type="ECO:0000313" key="3">
    <source>
        <dbReference type="Proteomes" id="UP001215280"/>
    </source>
</evidence>
<proteinExistence type="predicted"/>
<dbReference type="SUPFAM" id="SSF49764">
    <property type="entry name" value="HSP20-like chaperones"/>
    <property type="match status" value="1"/>
</dbReference>
<reference evidence="2" key="1">
    <citation type="submission" date="2023-03" db="EMBL/GenBank/DDBJ databases">
        <title>Massive genome expansion in bonnet fungi (Mycena s.s.) driven by repeated elements and novel gene families across ecological guilds.</title>
        <authorList>
            <consortium name="Lawrence Berkeley National Laboratory"/>
            <person name="Harder C.B."/>
            <person name="Miyauchi S."/>
            <person name="Viragh M."/>
            <person name="Kuo A."/>
            <person name="Thoen E."/>
            <person name="Andreopoulos B."/>
            <person name="Lu D."/>
            <person name="Skrede I."/>
            <person name="Drula E."/>
            <person name="Henrissat B."/>
            <person name="Morin E."/>
            <person name="Kohler A."/>
            <person name="Barry K."/>
            <person name="LaButti K."/>
            <person name="Morin E."/>
            <person name="Salamov A."/>
            <person name="Lipzen A."/>
            <person name="Mereny Z."/>
            <person name="Hegedus B."/>
            <person name="Baldrian P."/>
            <person name="Stursova M."/>
            <person name="Weitz H."/>
            <person name="Taylor A."/>
            <person name="Grigoriev I.V."/>
            <person name="Nagy L.G."/>
            <person name="Martin F."/>
            <person name="Kauserud H."/>
        </authorList>
    </citation>
    <scope>NUCLEOTIDE SEQUENCE</scope>
    <source>
        <strain evidence="2">CBHHK188m</strain>
    </source>
</reference>
<gene>
    <name evidence="2" type="ORF">DFH07DRAFT_820706</name>
</gene>
<evidence type="ECO:0008006" key="4">
    <source>
        <dbReference type="Google" id="ProtNLM"/>
    </source>
</evidence>
<protein>
    <recommendedName>
        <fullName evidence="4">SHSP domain-containing protein</fullName>
    </recommendedName>
</protein>
<dbReference type="Proteomes" id="UP001215280">
    <property type="component" value="Unassembled WGS sequence"/>
</dbReference>
<keyword evidence="3" id="KW-1185">Reference proteome</keyword>
<evidence type="ECO:0000313" key="2">
    <source>
        <dbReference type="EMBL" id="KAJ7756477.1"/>
    </source>
</evidence>
<dbReference type="InterPro" id="IPR008978">
    <property type="entry name" value="HSP20-like_chaperone"/>
</dbReference>
<comment type="caution">
    <text evidence="2">The sequence shown here is derived from an EMBL/GenBank/DDBJ whole genome shotgun (WGS) entry which is preliminary data.</text>
</comment>
<organism evidence="2 3">
    <name type="scientific">Mycena maculata</name>
    <dbReference type="NCBI Taxonomy" id="230809"/>
    <lineage>
        <taxon>Eukaryota</taxon>
        <taxon>Fungi</taxon>
        <taxon>Dikarya</taxon>
        <taxon>Basidiomycota</taxon>
        <taxon>Agaricomycotina</taxon>
        <taxon>Agaricomycetes</taxon>
        <taxon>Agaricomycetidae</taxon>
        <taxon>Agaricales</taxon>
        <taxon>Marasmiineae</taxon>
        <taxon>Mycenaceae</taxon>
        <taxon>Mycena</taxon>
    </lineage>
</organism>
<dbReference type="EMBL" id="JARJLG010000061">
    <property type="protein sequence ID" value="KAJ7756477.1"/>
    <property type="molecule type" value="Genomic_DNA"/>
</dbReference>
<feature type="compositionally biased region" description="Low complexity" evidence="1">
    <location>
        <begin position="136"/>
        <end position="151"/>
    </location>
</feature>
<accession>A0AAD7J657</accession>
<feature type="region of interest" description="Disordered" evidence="1">
    <location>
        <begin position="134"/>
        <end position="178"/>
    </location>
</feature>
<evidence type="ECO:0000256" key="1">
    <source>
        <dbReference type="SAM" id="MobiDB-lite"/>
    </source>
</evidence>
<dbReference type="Gene3D" id="2.60.40.790">
    <property type="match status" value="1"/>
</dbReference>
<dbReference type="AlphaFoldDB" id="A0AAD7J657"/>